<dbReference type="PANTHER" id="PTHR21366">
    <property type="entry name" value="GLYOXALASE FAMILY PROTEIN"/>
    <property type="match status" value="1"/>
</dbReference>
<accession>A0A5B8NKT4</accession>
<protein>
    <recommendedName>
        <fullName evidence="1">VOC domain-containing protein</fullName>
    </recommendedName>
</protein>
<dbReference type="SUPFAM" id="SSF54593">
    <property type="entry name" value="Glyoxalase/Bleomycin resistance protein/Dihydroxybiphenyl dioxygenase"/>
    <property type="match status" value="1"/>
</dbReference>
<dbReference type="EMBL" id="CP042326">
    <property type="protein sequence ID" value="QDZ38925.1"/>
    <property type="molecule type" value="Genomic_DNA"/>
</dbReference>
<dbReference type="OrthoDB" id="9788468at2"/>
<name>A0A5B8NKT4_9CHRO</name>
<reference evidence="2" key="1">
    <citation type="submission" date="2019-08" db="EMBL/GenBank/DDBJ databases">
        <title>Carotenoids and Carotenoid Binding Proteins in the Halophilic Cyanobacterium Euhalothece sp. ZM00.</title>
        <authorList>
            <person name="Cho S.M."/>
            <person name="Song J.Y."/>
            <person name="Park Y.-I."/>
        </authorList>
    </citation>
    <scope>NUCLEOTIDE SEQUENCE [LARGE SCALE GENOMIC DNA]</scope>
    <source>
        <strain evidence="2">Z-M001</strain>
    </source>
</reference>
<feature type="domain" description="VOC" evidence="1">
    <location>
        <begin position="8"/>
        <end position="128"/>
    </location>
</feature>
<dbReference type="PANTHER" id="PTHR21366:SF14">
    <property type="entry name" value="GLYOXALASE DOMAIN-CONTAINING PROTEIN 5"/>
    <property type="match status" value="1"/>
</dbReference>
<dbReference type="InterPro" id="IPR004360">
    <property type="entry name" value="Glyas_Fos-R_dOase_dom"/>
</dbReference>
<sequence length="137" mass="15667">MNETDIKHIDHIALTVSDPQKSVIWYQEVLGMEQCFMHGLEGPPFLLRAGQTYLNLFPADTDKPGKTPNHDTIAMRHFAFKITPEQYELIKEMLEGKGLAPELFDYGPFCRSIFIKDPDGHVIELIAYNPEDVFISQ</sequence>
<dbReference type="InterPro" id="IPR037523">
    <property type="entry name" value="VOC_core"/>
</dbReference>
<organism evidence="2 3">
    <name type="scientific">Euhalothece natronophila Z-M001</name>
    <dbReference type="NCBI Taxonomy" id="522448"/>
    <lineage>
        <taxon>Bacteria</taxon>
        <taxon>Bacillati</taxon>
        <taxon>Cyanobacteriota</taxon>
        <taxon>Cyanophyceae</taxon>
        <taxon>Oscillatoriophycideae</taxon>
        <taxon>Chroococcales</taxon>
        <taxon>Halothecacae</taxon>
        <taxon>Halothece cluster</taxon>
        <taxon>Euhalothece</taxon>
    </lineage>
</organism>
<evidence type="ECO:0000259" key="1">
    <source>
        <dbReference type="PROSITE" id="PS51819"/>
    </source>
</evidence>
<dbReference type="InterPro" id="IPR050383">
    <property type="entry name" value="GlyoxalaseI/FosfomycinResist"/>
</dbReference>
<evidence type="ECO:0000313" key="2">
    <source>
        <dbReference type="EMBL" id="QDZ38925.1"/>
    </source>
</evidence>
<dbReference type="Pfam" id="PF00903">
    <property type="entry name" value="Glyoxalase"/>
    <property type="match status" value="1"/>
</dbReference>
<dbReference type="KEGG" id="enn:FRE64_02595"/>
<evidence type="ECO:0000313" key="3">
    <source>
        <dbReference type="Proteomes" id="UP000318453"/>
    </source>
</evidence>
<dbReference type="InterPro" id="IPR029068">
    <property type="entry name" value="Glyas_Bleomycin-R_OHBP_Dase"/>
</dbReference>
<proteinExistence type="predicted"/>
<dbReference type="AlphaFoldDB" id="A0A5B8NKT4"/>
<dbReference type="RefSeq" id="WP_146294536.1">
    <property type="nucleotide sequence ID" value="NZ_CP042326.1"/>
</dbReference>
<gene>
    <name evidence="2" type="ORF">FRE64_02595</name>
</gene>
<dbReference type="Proteomes" id="UP000318453">
    <property type="component" value="Chromosome"/>
</dbReference>
<keyword evidence="3" id="KW-1185">Reference proteome</keyword>
<dbReference type="PROSITE" id="PS51819">
    <property type="entry name" value="VOC"/>
    <property type="match status" value="1"/>
</dbReference>
<dbReference type="Gene3D" id="3.10.180.10">
    <property type="entry name" value="2,3-Dihydroxybiphenyl 1,2-Dioxygenase, domain 1"/>
    <property type="match status" value="1"/>
</dbReference>